<organism evidence="1 2">
    <name type="scientific">Cotesia typhae</name>
    <dbReference type="NCBI Taxonomy" id="2053667"/>
    <lineage>
        <taxon>Eukaryota</taxon>
        <taxon>Metazoa</taxon>
        <taxon>Ecdysozoa</taxon>
        <taxon>Arthropoda</taxon>
        <taxon>Hexapoda</taxon>
        <taxon>Insecta</taxon>
        <taxon>Pterygota</taxon>
        <taxon>Neoptera</taxon>
        <taxon>Endopterygota</taxon>
        <taxon>Hymenoptera</taxon>
        <taxon>Apocrita</taxon>
        <taxon>Ichneumonoidea</taxon>
        <taxon>Braconidae</taxon>
        <taxon>Microgastrinae</taxon>
        <taxon>Cotesia</taxon>
    </lineage>
</organism>
<name>A0A8J5V1C8_9HYME</name>
<accession>A0A8J5V1C8</accession>
<evidence type="ECO:0000313" key="1">
    <source>
        <dbReference type="EMBL" id="KAG8041836.1"/>
    </source>
</evidence>
<comment type="caution">
    <text evidence="1">The sequence shown here is derived from an EMBL/GenBank/DDBJ whole genome shotgun (WGS) entry which is preliminary data.</text>
</comment>
<evidence type="ECO:0000313" key="2">
    <source>
        <dbReference type="Proteomes" id="UP000729913"/>
    </source>
</evidence>
<keyword evidence="2" id="KW-1185">Reference proteome</keyword>
<dbReference type="EMBL" id="JAAOIC020000006">
    <property type="protein sequence ID" value="KAG8041836.1"/>
    <property type="molecule type" value="Genomic_DNA"/>
</dbReference>
<protein>
    <submittedName>
        <fullName evidence="1">Uncharacterized protein</fullName>
    </submittedName>
</protein>
<reference evidence="1" key="1">
    <citation type="submission" date="2020-03" db="EMBL/GenBank/DDBJ databases">
        <authorList>
            <person name="Chebbi M.A."/>
            <person name="Drezen J.M."/>
        </authorList>
    </citation>
    <scope>NUCLEOTIDE SEQUENCE</scope>
    <source>
        <tissue evidence="1">Whole body</tissue>
    </source>
</reference>
<sequence length="150" mass="16506">MSQEMRLSRHTHVCNAIATEILARFAIGVHFVTHTLRRLQRRAPTYLLLGFPTARLQGQESAKINRHMTTDGGHFHDRVRDHAASALDPAHHPAAGHVAVAADVPSRPARADLNLKIVAHHCVDPAHDRLQDLAAGKNGNLMVTVTESFE</sequence>
<dbReference type="AlphaFoldDB" id="A0A8J5V1C8"/>
<reference evidence="1" key="2">
    <citation type="submission" date="2021-04" db="EMBL/GenBank/DDBJ databases">
        <title>Genome-wide patterns of bracovirus chromosomal integration into multiple host tissues during parasitism.</title>
        <authorList>
            <person name="Chebbi M.A.C."/>
        </authorList>
    </citation>
    <scope>NUCLEOTIDE SEQUENCE</scope>
    <source>
        <tissue evidence="1">Whole body</tissue>
    </source>
</reference>
<proteinExistence type="predicted"/>
<dbReference type="Proteomes" id="UP000729913">
    <property type="component" value="Unassembled WGS sequence"/>
</dbReference>
<gene>
    <name evidence="1" type="ORF">G9C98_007140</name>
</gene>